<accession>A0A655JTR5</accession>
<sequence length="53" mass="6136">MFAAGEIDYHMFQTLVYRTDLITDPQVLARVDAELALRVRGWPSMTRGSWPPR</sequence>
<proteinExistence type="predicted"/>
<dbReference type="Proteomes" id="UP000044938">
    <property type="component" value="Unassembled WGS sequence"/>
</dbReference>
<gene>
    <name evidence="2" type="ORF">ERS007720_05082</name>
</gene>
<evidence type="ECO:0000259" key="1">
    <source>
        <dbReference type="Pfam" id="PF02720"/>
    </source>
</evidence>
<feature type="domain" description="DUF222" evidence="1">
    <location>
        <begin position="2"/>
        <end position="48"/>
    </location>
</feature>
<protein>
    <submittedName>
        <fullName evidence="2">13E12 repeat family protein</fullName>
    </submittedName>
</protein>
<dbReference type="Pfam" id="PF02720">
    <property type="entry name" value="DUF222"/>
    <property type="match status" value="1"/>
</dbReference>
<evidence type="ECO:0000313" key="2">
    <source>
        <dbReference type="EMBL" id="COY03717.1"/>
    </source>
</evidence>
<evidence type="ECO:0000313" key="3">
    <source>
        <dbReference type="Proteomes" id="UP000044938"/>
    </source>
</evidence>
<dbReference type="EMBL" id="CSAJ01001502">
    <property type="protein sequence ID" value="COY03717.1"/>
    <property type="molecule type" value="Genomic_DNA"/>
</dbReference>
<name>A0A655JTR5_MYCTX</name>
<dbReference type="InterPro" id="IPR003870">
    <property type="entry name" value="DUF222"/>
</dbReference>
<organism evidence="2 3">
    <name type="scientific">Mycobacterium tuberculosis</name>
    <dbReference type="NCBI Taxonomy" id="1773"/>
    <lineage>
        <taxon>Bacteria</taxon>
        <taxon>Bacillati</taxon>
        <taxon>Actinomycetota</taxon>
        <taxon>Actinomycetes</taxon>
        <taxon>Mycobacteriales</taxon>
        <taxon>Mycobacteriaceae</taxon>
        <taxon>Mycobacterium</taxon>
        <taxon>Mycobacterium tuberculosis complex</taxon>
    </lineage>
</organism>
<dbReference type="AlphaFoldDB" id="A0A655JTR5"/>
<reference evidence="2 3" key="1">
    <citation type="submission" date="2015-03" db="EMBL/GenBank/DDBJ databases">
        <authorList>
            <consortium name="Pathogen Informatics"/>
        </authorList>
    </citation>
    <scope>NUCLEOTIDE SEQUENCE [LARGE SCALE GENOMIC DNA]</scope>
    <source>
        <strain evidence="2 3">M09401471</strain>
    </source>
</reference>